<dbReference type="SMART" id="SM01321">
    <property type="entry name" value="Y1_Tnp"/>
    <property type="match status" value="1"/>
</dbReference>
<dbReference type="GO" id="GO:0043565">
    <property type="term" value="F:sequence-specific DNA binding"/>
    <property type="evidence" value="ECO:0007669"/>
    <property type="project" value="TreeGrafter"/>
</dbReference>
<dbReference type="Gene3D" id="3.30.70.1290">
    <property type="entry name" value="Transposase IS200-like"/>
    <property type="match status" value="1"/>
</dbReference>
<dbReference type="EMBL" id="CP036276">
    <property type="protein sequence ID" value="QDU41671.1"/>
    <property type="molecule type" value="Genomic_DNA"/>
</dbReference>
<dbReference type="RefSeq" id="WP_145373684.1">
    <property type="nucleotide sequence ID" value="NZ_CP036276.1"/>
</dbReference>
<dbReference type="InterPro" id="IPR036515">
    <property type="entry name" value="Transposase_17_sf"/>
</dbReference>
<dbReference type="Proteomes" id="UP000319383">
    <property type="component" value="Chromosome"/>
</dbReference>
<keyword evidence="3" id="KW-1185">Reference proteome</keyword>
<dbReference type="AlphaFoldDB" id="A0A517ZGV3"/>
<sequence length="189" mass="22693">MPNYRRARIPGGCYFFTIVTDRRVPILCHPAARSLLGRVIRECRQRWPMFINAFVLLPDHLHTIWTLPSGDDRYAARWGWIKKEFAKHWVEQGGKQQSISASRHNQRRLGVWQPRYWEHTIEDDYDFERHFDYIHYNPVKHRFADCPKNWQWSSFHRWVKSGVYSENWACGNVVQNQMNFADLENSVGE</sequence>
<accession>A0A517ZGV3</accession>
<dbReference type="InterPro" id="IPR002686">
    <property type="entry name" value="Transposase_17"/>
</dbReference>
<dbReference type="PANTHER" id="PTHR36966:SF1">
    <property type="entry name" value="REP-ASSOCIATED TYROSINE TRANSPOSASE"/>
    <property type="match status" value="1"/>
</dbReference>
<name>A0A517ZGV3_9PLAN</name>
<dbReference type="GO" id="GO:0004803">
    <property type="term" value="F:transposase activity"/>
    <property type="evidence" value="ECO:0007669"/>
    <property type="project" value="InterPro"/>
</dbReference>
<evidence type="ECO:0000313" key="3">
    <source>
        <dbReference type="Proteomes" id="UP000319383"/>
    </source>
</evidence>
<dbReference type="KEGG" id="sdyn:Mal52_01240"/>
<feature type="domain" description="Transposase IS200-like" evidence="1">
    <location>
        <begin position="9"/>
        <end position="137"/>
    </location>
</feature>
<evidence type="ECO:0000313" key="2">
    <source>
        <dbReference type="EMBL" id="QDU41671.1"/>
    </source>
</evidence>
<protein>
    <submittedName>
        <fullName evidence="2">Transposase IS200 like protein</fullName>
    </submittedName>
</protein>
<evidence type="ECO:0000259" key="1">
    <source>
        <dbReference type="SMART" id="SM01321"/>
    </source>
</evidence>
<dbReference type="SUPFAM" id="SSF143422">
    <property type="entry name" value="Transposase IS200-like"/>
    <property type="match status" value="1"/>
</dbReference>
<dbReference type="InterPro" id="IPR052715">
    <property type="entry name" value="RAYT_transposase"/>
</dbReference>
<dbReference type="GO" id="GO:0006313">
    <property type="term" value="P:DNA transposition"/>
    <property type="evidence" value="ECO:0007669"/>
    <property type="project" value="InterPro"/>
</dbReference>
<proteinExistence type="predicted"/>
<dbReference type="NCBIfam" id="NF047646">
    <property type="entry name" value="REP_Tyr_transpos"/>
    <property type="match status" value="1"/>
</dbReference>
<reference evidence="2 3" key="1">
    <citation type="submission" date="2019-02" db="EMBL/GenBank/DDBJ databases">
        <title>Deep-cultivation of Planctomycetes and their phenomic and genomic characterization uncovers novel biology.</title>
        <authorList>
            <person name="Wiegand S."/>
            <person name="Jogler M."/>
            <person name="Boedeker C."/>
            <person name="Pinto D."/>
            <person name="Vollmers J."/>
            <person name="Rivas-Marin E."/>
            <person name="Kohn T."/>
            <person name="Peeters S.H."/>
            <person name="Heuer A."/>
            <person name="Rast P."/>
            <person name="Oberbeckmann S."/>
            <person name="Bunk B."/>
            <person name="Jeske O."/>
            <person name="Meyerdierks A."/>
            <person name="Storesund J.E."/>
            <person name="Kallscheuer N."/>
            <person name="Luecker S."/>
            <person name="Lage O.M."/>
            <person name="Pohl T."/>
            <person name="Merkel B.J."/>
            <person name="Hornburger P."/>
            <person name="Mueller R.-W."/>
            <person name="Bruemmer F."/>
            <person name="Labrenz M."/>
            <person name="Spormann A.M."/>
            <person name="Op den Camp H."/>
            <person name="Overmann J."/>
            <person name="Amann R."/>
            <person name="Jetten M.S.M."/>
            <person name="Mascher T."/>
            <person name="Medema M.H."/>
            <person name="Devos D.P."/>
            <person name="Kaster A.-K."/>
            <person name="Ovreas L."/>
            <person name="Rohde M."/>
            <person name="Galperin M.Y."/>
            <person name="Jogler C."/>
        </authorList>
    </citation>
    <scope>NUCLEOTIDE SEQUENCE [LARGE SCALE GENOMIC DNA]</scope>
    <source>
        <strain evidence="2 3">Mal52</strain>
    </source>
</reference>
<gene>
    <name evidence="2" type="ORF">Mal52_01240</name>
</gene>
<organism evidence="2 3">
    <name type="scientific">Symmachiella dynata</name>
    <dbReference type="NCBI Taxonomy" id="2527995"/>
    <lineage>
        <taxon>Bacteria</taxon>
        <taxon>Pseudomonadati</taxon>
        <taxon>Planctomycetota</taxon>
        <taxon>Planctomycetia</taxon>
        <taxon>Planctomycetales</taxon>
        <taxon>Planctomycetaceae</taxon>
        <taxon>Symmachiella</taxon>
    </lineage>
</organism>
<dbReference type="PANTHER" id="PTHR36966">
    <property type="entry name" value="REP-ASSOCIATED TYROSINE TRANSPOSASE"/>
    <property type="match status" value="1"/>
</dbReference>